<evidence type="ECO:0000313" key="2">
    <source>
        <dbReference type="EMBL" id="CAE0110797.1"/>
    </source>
</evidence>
<sequence length="130" mass="14746">MLSEISSQRRELLKRARKGAEEEAQLAAQAWQKGARELREEVHTAEQRAIWEASQQTAREDAREELRRAVMRAVLRLGRLWYDELHLSQLGNQLLAAKVISQLSREARGSMQSDLPLAMAHIQSSGGDKT</sequence>
<evidence type="ECO:0000256" key="1">
    <source>
        <dbReference type="SAM" id="Coils"/>
    </source>
</evidence>
<dbReference type="AlphaFoldDB" id="A0A7S3AP52"/>
<dbReference type="EMBL" id="HBHX01020543">
    <property type="protein sequence ID" value="CAE0110797.1"/>
    <property type="molecule type" value="Transcribed_RNA"/>
</dbReference>
<name>A0A7S3AP52_9EUKA</name>
<reference evidence="2" key="1">
    <citation type="submission" date="2021-01" db="EMBL/GenBank/DDBJ databases">
        <authorList>
            <person name="Corre E."/>
            <person name="Pelletier E."/>
            <person name="Niang G."/>
            <person name="Scheremetjew M."/>
            <person name="Finn R."/>
            <person name="Kale V."/>
            <person name="Holt S."/>
            <person name="Cochrane G."/>
            <person name="Meng A."/>
            <person name="Brown T."/>
            <person name="Cohen L."/>
        </authorList>
    </citation>
    <scope>NUCLEOTIDE SEQUENCE</scope>
    <source>
        <strain evidence="2">CCMP281</strain>
    </source>
</reference>
<organism evidence="2">
    <name type="scientific">Haptolina ericina</name>
    <dbReference type="NCBI Taxonomy" id="156174"/>
    <lineage>
        <taxon>Eukaryota</taxon>
        <taxon>Haptista</taxon>
        <taxon>Haptophyta</taxon>
        <taxon>Prymnesiophyceae</taxon>
        <taxon>Prymnesiales</taxon>
        <taxon>Prymnesiaceae</taxon>
        <taxon>Haptolina</taxon>
    </lineage>
</organism>
<protein>
    <submittedName>
        <fullName evidence="2">Uncharacterized protein</fullName>
    </submittedName>
</protein>
<accession>A0A7S3AP52</accession>
<feature type="coiled-coil region" evidence="1">
    <location>
        <begin position="10"/>
        <end position="48"/>
    </location>
</feature>
<proteinExistence type="predicted"/>
<gene>
    <name evidence="2" type="ORF">HERI1096_LOCUS11457</name>
</gene>
<keyword evidence="1" id="KW-0175">Coiled coil</keyword>